<dbReference type="EMBL" id="JANYMP010000019">
    <property type="protein sequence ID" value="MCS7481626.1"/>
    <property type="molecule type" value="Genomic_DNA"/>
</dbReference>
<keyword evidence="1" id="KW-1133">Transmembrane helix</keyword>
<dbReference type="AlphaFoldDB" id="A0A9X2VRS4"/>
<evidence type="ECO:0000313" key="2">
    <source>
        <dbReference type="EMBL" id="MCS7481626.1"/>
    </source>
</evidence>
<keyword evidence="3" id="KW-1185">Reference proteome</keyword>
<dbReference type="Proteomes" id="UP001141259">
    <property type="component" value="Unassembled WGS sequence"/>
</dbReference>
<name>A0A9X2VRS4_9PSEU</name>
<gene>
    <name evidence="2" type="ORF">NZH93_32625</name>
</gene>
<comment type="caution">
    <text evidence="2">The sequence shown here is derived from an EMBL/GenBank/DDBJ whole genome shotgun (WGS) entry which is preliminary data.</text>
</comment>
<protein>
    <submittedName>
        <fullName evidence="2">Uncharacterized protein</fullName>
    </submittedName>
</protein>
<organism evidence="2 3">
    <name type="scientific">Umezawaea endophytica</name>
    <dbReference type="NCBI Taxonomy" id="1654476"/>
    <lineage>
        <taxon>Bacteria</taxon>
        <taxon>Bacillati</taxon>
        <taxon>Actinomycetota</taxon>
        <taxon>Actinomycetes</taxon>
        <taxon>Pseudonocardiales</taxon>
        <taxon>Pseudonocardiaceae</taxon>
        <taxon>Umezawaea</taxon>
    </lineage>
</organism>
<accession>A0A9X2VRS4</accession>
<proteinExistence type="predicted"/>
<evidence type="ECO:0000313" key="3">
    <source>
        <dbReference type="Proteomes" id="UP001141259"/>
    </source>
</evidence>
<keyword evidence="1" id="KW-0812">Transmembrane</keyword>
<sequence length="308" mass="32679">MNTEDLVRESLRRQADRAPAPGPVLAALHRPRRGRTLAMAVAAVVGVLVVAAGVVALRQNLADPPPPAAPPLPVGYSPGWLPDGFAEQGRTYSPDGTVSRIWGREPLFPKQQSGPVADPWLGMSTGPYREDLVLDDEFGGVTGSLSAIAKSGTTTFTWLPDPAVGTVVSAVVEQVPDGRAVLEQVVRSTRPDSATTSVPLLVGSGPHAVRGTPDDWRVEVSDARWEDALFTAALTTRQPFIGGKPVVVRGVWGIVGEHGVAVEVAPDRWLSVQPVPGMLGMIPEDRLVAIANIARVDPHPDLSWLGKR</sequence>
<dbReference type="RefSeq" id="WP_259627111.1">
    <property type="nucleotide sequence ID" value="NZ_JANYMP010000019.1"/>
</dbReference>
<reference evidence="2" key="1">
    <citation type="submission" date="2022-08" db="EMBL/GenBank/DDBJ databases">
        <authorList>
            <person name="Tistechok S."/>
            <person name="Samborskyy M."/>
            <person name="Roman I."/>
        </authorList>
    </citation>
    <scope>NUCLEOTIDE SEQUENCE</scope>
    <source>
        <strain evidence="2">DSM 103496</strain>
    </source>
</reference>
<evidence type="ECO:0000256" key="1">
    <source>
        <dbReference type="SAM" id="Phobius"/>
    </source>
</evidence>
<keyword evidence="1" id="KW-0472">Membrane</keyword>
<feature type="transmembrane region" description="Helical" evidence="1">
    <location>
        <begin position="37"/>
        <end position="57"/>
    </location>
</feature>